<dbReference type="GO" id="GO:0004556">
    <property type="term" value="F:alpha-amylase activity"/>
    <property type="evidence" value="ECO:0007669"/>
    <property type="project" value="UniProtKB-UniRule"/>
</dbReference>
<dbReference type="AlphaFoldDB" id="A0A7R8UXF9"/>
<dbReference type="SUPFAM" id="SSF51011">
    <property type="entry name" value="Glycosyl hydrolase domain"/>
    <property type="match status" value="1"/>
</dbReference>
<dbReference type="CDD" id="cd11317">
    <property type="entry name" value="AmyAc_bac_euk_AmyA"/>
    <property type="match status" value="1"/>
</dbReference>
<protein>
    <recommendedName>
        <fullName evidence="6 16">Alpha-amylase</fullName>
        <ecNumber evidence="6 16">3.2.1.1</ecNumber>
    </recommendedName>
</protein>
<dbReference type="OrthoDB" id="550577at2759"/>
<evidence type="ECO:0000256" key="2">
    <source>
        <dbReference type="ARBA" id="ARBA00001913"/>
    </source>
</evidence>
<evidence type="ECO:0000256" key="8">
    <source>
        <dbReference type="ARBA" id="ARBA00022729"/>
    </source>
</evidence>
<keyword evidence="7" id="KW-0479">Metal-binding</keyword>
<evidence type="ECO:0000256" key="5">
    <source>
        <dbReference type="ARBA" id="ARBA00011245"/>
    </source>
</evidence>
<evidence type="ECO:0000256" key="16">
    <source>
        <dbReference type="RuleBase" id="RU361134"/>
    </source>
</evidence>
<evidence type="ECO:0000256" key="1">
    <source>
        <dbReference type="ARBA" id="ARBA00000548"/>
    </source>
</evidence>
<dbReference type="InterPro" id="IPR006048">
    <property type="entry name" value="A-amylase/branching_C"/>
</dbReference>
<comment type="catalytic activity">
    <reaction evidence="1 16">
        <text>Endohydrolysis of (1-&gt;4)-alpha-D-glucosidic linkages in polysaccharides containing three or more (1-&gt;4)-alpha-linked D-glucose units.</text>
        <dbReference type="EC" id="3.2.1.1"/>
    </reaction>
</comment>
<dbReference type="PANTHER" id="PTHR43447">
    <property type="entry name" value="ALPHA-AMYLASE"/>
    <property type="match status" value="1"/>
</dbReference>
<reference evidence="20 21" key="1">
    <citation type="submission" date="2020-11" db="EMBL/GenBank/DDBJ databases">
        <authorList>
            <person name="Wallbank WR R."/>
            <person name="Pardo Diaz C."/>
            <person name="Kozak K."/>
            <person name="Martin S."/>
            <person name="Jiggins C."/>
            <person name="Moest M."/>
            <person name="Warren A I."/>
            <person name="Generalovic N T."/>
            <person name="Byers J.R.P. K."/>
            <person name="Montejo-Kovacevich G."/>
            <person name="Yen C E."/>
        </authorList>
    </citation>
    <scope>NUCLEOTIDE SEQUENCE [LARGE SCALE GENOMIC DNA]</scope>
</reference>
<evidence type="ECO:0000256" key="3">
    <source>
        <dbReference type="ARBA" id="ARBA00001923"/>
    </source>
</evidence>
<dbReference type="EMBL" id="LR899012">
    <property type="protein sequence ID" value="CAD7088905.1"/>
    <property type="molecule type" value="Genomic_DNA"/>
</dbReference>
<comment type="subunit">
    <text evidence="5">Monomer.</text>
</comment>
<dbReference type="InterPro" id="IPR006047">
    <property type="entry name" value="GH13_cat_dom"/>
</dbReference>
<accession>A0A7R8UXF9</accession>
<keyword evidence="21" id="KW-1185">Reference proteome</keyword>
<dbReference type="EC" id="3.2.1.1" evidence="6 16"/>
<dbReference type="SMART" id="SM00642">
    <property type="entry name" value="Aamy"/>
    <property type="match status" value="1"/>
</dbReference>
<comment type="similarity">
    <text evidence="4 15">Belongs to the glycosyl hydrolase 13 family.</text>
</comment>
<evidence type="ECO:0000256" key="7">
    <source>
        <dbReference type="ARBA" id="ARBA00022723"/>
    </source>
</evidence>
<dbReference type="InParanoid" id="A0A7R8UXF9"/>
<proteinExistence type="inferred from homology"/>
<comment type="cofactor">
    <cofactor evidence="2">
        <name>Ca(2+)</name>
        <dbReference type="ChEBI" id="CHEBI:29108"/>
    </cofactor>
</comment>
<evidence type="ECO:0000256" key="14">
    <source>
        <dbReference type="ARBA" id="ARBA00023295"/>
    </source>
</evidence>
<dbReference type="PRINTS" id="PR00110">
    <property type="entry name" value="ALPHAAMYLASE"/>
</dbReference>
<evidence type="ECO:0000256" key="10">
    <source>
        <dbReference type="ARBA" id="ARBA00022837"/>
    </source>
</evidence>
<dbReference type="Pfam" id="PF02806">
    <property type="entry name" value="Alpha-amylase_C"/>
    <property type="match status" value="1"/>
</dbReference>
<dbReference type="Pfam" id="PF00128">
    <property type="entry name" value="Alpha-amylase"/>
    <property type="match status" value="1"/>
</dbReference>
<comment type="cofactor">
    <cofactor evidence="3">
        <name>chloride</name>
        <dbReference type="ChEBI" id="CHEBI:17996"/>
    </cofactor>
</comment>
<evidence type="ECO:0000256" key="17">
    <source>
        <dbReference type="SAM" id="SignalP"/>
    </source>
</evidence>
<keyword evidence="10" id="KW-0106">Calcium</keyword>
<dbReference type="OMA" id="WGNRNTI"/>
<dbReference type="InterPro" id="IPR031319">
    <property type="entry name" value="A-amylase_C"/>
</dbReference>
<feature type="domain" description="Alpha-amylase C-terminal" evidence="18">
    <location>
        <begin position="404"/>
        <end position="492"/>
    </location>
</feature>
<keyword evidence="12" id="KW-0868">Chloride</keyword>
<evidence type="ECO:0000259" key="19">
    <source>
        <dbReference type="SMART" id="SM00642"/>
    </source>
</evidence>
<gene>
    <name evidence="20" type="ORF">HERILL_LOCUS11493</name>
</gene>
<evidence type="ECO:0000256" key="15">
    <source>
        <dbReference type="RuleBase" id="RU003615"/>
    </source>
</evidence>
<dbReference type="FunCoup" id="A0A7R8UXF9">
    <property type="interactions" value="28"/>
</dbReference>
<dbReference type="Gene3D" id="3.20.20.80">
    <property type="entry name" value="Glycosidases"/>
    <property type="match status" value="1"/>
</dbReference>
<keyword evidence="9 16" id="KW-0378">Hydrolase</keyword>
<dbReference type="SUPFAM" id="SSF51445">
    <property type="entry name" value="(Trans)glycosidases"/>
    <property type="match status" value="1"/>
</dbReference>
<keyword evidence="13 16" id="KW-0119">Carbohydrate metabolism</keyword>
<keyword evidence="8 17" id="KW-0732">Signal</keyword>
<evidence type="ECO:0000313" key="20">
    <source>
        <dbReference type="EMBL" id="CAD7088905.1"/>
    </source>
</evidence>
<organism evidence="20 21">
    <name type="scientific">Hermetia illucens</name>
    <name type="common">Black soldier fly</name>
    <dbReference type="NCBI Taxonomy" id="343691"/>
    <lineage>
        <taxon>Eukaryota</taxon>
        <taxon>Metazoa</taxon>
        <taxon>Ecdysozoa</taxon>
        <taxon>Arthropoda</taxon>
        <taxon>Hexapoda</taxon>
        <taxon>Insecta</taxon>
        <taxon>Pterygota</taxon>
        <taxon>Neoptera</taxon>
        <taxon>Endopterygota</taxon>
        <taxon>Diptera</taxon>
        <taxon>Brachycera</taxon>
        <taxon>Stratiomyomorpha</taxon>
        <taxon>Stratiomyidae</taxon>
        <taxon>Hermetiinae</taxon>
        <taxon>Hermetia</taxon>
    </lineage>
</organism>
<evidence type="ECO:0000256" key="13">
    <source>
        <dbReference type="ARBA" id="ARBA00023277"/>
    </source>
</evidence>
<evidence type="ECO:0000313" key="21">
    <source>
        <dbReference type="Proteomes" id="UP000594454"/>
    </source>
</evidence>
<dbReference type="SMART" id="SM00632">
    <property type="entry name" value="Aamy_C"/>
    <property type="match status" value="1"/>
</dbReference>
<name>A0A7R8UXF9_HERIL</name>
<sequence>MHPITLSTLVGLIVVLSEISAQFNPNQWVNRNTIVHLFEWKWNDVADECERFLAPKGYAGVQISPPNENIIVPGRPWYERYQPISYKLVTRSGNEQDFINMVRRCNKVGVRIYVDVVFNHMSADSANPIGTGGTRANPAAKDFPGVPYNVTDFHPTCAINNYSDPFNVRNCELEGLKDLNQTVPWVRDRIVEYLNRLVDMGVAGFRVDAAKHMWPNDLKIIYNRLKDLNPDHGFKPNTRPFITQEVIDHGGEAISKYEYSGMGTVTEFKFQDEIGKAFRGENKLKWLISWGPSWGFLPSDEALVFVTNHDSQRDGSTLTYKNAKPYRMAIAFQLAHPYGVSRIMSSYYFDNREQPPPTADGQTILSPIIFANGSCGNGWVCEHRWRQIYNMIGFKNAVRGMGLNDWWDNGNNQIAFCRGTKGFVAFNLEKSDLNEGLQTCMQPGKYCDVISGSKVNGKCTGKTVNVRSDGRAKIYIGMNEDDGVLAIHSGMKLYVQESHE</sequence>
<dbReference type="Proteomes" id="UP000594454">
    <property type="component" value="Chromosome 4"/>
</dbReference>
<dbReference type="GO" id="GO:0005975">
    <property type="term" value="P:carbohydrate metabolic process"/>
    <property type="evidence" value="ECO:0007669"/>
    <property type="project" value="InterPro"/>
</dbReference>
<dbReference type="Gene3D" id="2.60.40.1180">
    <property type="entry name" value="Golgi alpha-mannosidase II"/>
    <property type="match status" value="1"/>
</dbReference>
<evidence type="ECO:0000256" key="9">
    <source>
        <dbReference type="ARBA" id="ARBA00022801"/>
    </source>
</evidence>
<dbReference type="InterPro" id="IPR006046">
    <property type="entry name" value="Alpha_amylase"/>
</dbReference>
<dbReference type="InterPro" id="IPR017853">
    <property type="entry name" value="GH"/>
</dbReference>
<keyword evidence="11" id="KW-1015">Disulfide bond</keyword>
<feature type="domain" description="Glycosyl hydrolase family 13 catalytic" evidence="19">
    <location>
        <begin position="32"/>
        <end position="395"/>
    </location>
</feature>
<keyword evidence="14 16" id="KW-0326">Glycosidase</keyword>
<evidence type="ECO:0000259" key="18">
    <source>
        <dbReference type="SMART" id="SM00632"/>
    </source>
</evidence>
<evidence type="ECO:0000256" key="11">
    <source>
        <dbReference type="ARBA" id="ARBA00023157"/>
    </source>
</evidence>
<evidence type="ECO:0000256" key="4">
    <source>
        <dbReference type="ARBA" id="ARBA00008061"/>
    </source>
</evidence>
<dbReference type="GO" id="GO:0046872">
    <property type="term" value="F:metal ion binding"/>
    <property type="evidence" value="ECO:0007669"/>
    <property type="project" value="UniProtKB-KW"/>
</dbReference>
<dbReference type="InterPro" id="IPR013780">
    <property type="entry name" value="Glyco_hydro_b"/>
</dbReference>
<feature type="chain" id="PRO_5031504555" description="Alpha-amylase" evidence="17">
    <location>
        <begin position="22"/>
        <end position="500"/>
    </location>
</feature>
<evidence type="ECO:0000256" key="6">
    <source>
        <dbReference type="ARBA" id="ARBA00012595"/>
    </source>
</evidence>
<feature type="signal peptide" evidence="17">
    <location>
        <begin position="1"/>
        <end position="21"/>
    </location>
</feature>
<evidence type="ECO:0000256" key="12">
    <source>
        <dbReference type="ARBA" id="ARBA00023214"/>
    </source>
</evidence>